<gene>
    <name evidence="1" type="ORF">HanXRQr2_Chr04g0176571</name>
</gene>
<dbReference type="Gramene" id="mRNA:HanXRQr2_Chr04g0176571">
    <property type="protein sequence ID" value="mRNA:HanXRQr2_Chr04g0176571"/>
    <property type="gene ID" value="HanXRQr2_Chr04g0176571"/>
</dbReference>
<dbReference type="EMBL" id="MNCJ02000319">
    <property type="protein sequence ID" value="KAF5811022.1"/>
    <property type="molecule type" value="Genomic_DNA"/>
</dbReference>
<protein>
    <submittedName>
        <fullName evidence="1">Uncharacterized protein</fullName>
    </submittedName>
</protein>
<name>A0A9K3J9W0_HELAN</name>
<evidence type="ECO:0000313" key="1">
    <source>
        <dbReference type="EMBL" id="KAF5811022.1"/>
    </source>
</evidence>
<organism evidence="1 2">
    <name type="scientific">Helianthus annuus</name>
    <name type="common">Common sunflower</name>
    <dbReference type="NCBI Taxonomy" id="4232"/>
    <lineage>
        <taxon>Eukaryota</taxon>
        <taxon>Viridiplantae</taxon>
        <taxon>Streptophyta</taxon>
        <taxon>Embryophyta</taxon>
        <taxon>Tracheophyta</taxon>
        <taxon>Spermatophyta</taxon>
        <taxon>Magnoliopsida</taxon>
        <taxon>eudicotyledons</taxon>
        <taxon>Gunneridae</taxon>
        <taxon>Pentapetalae</taxon>
        <taxon>asterids</taxon>
        <taxon>campanulids</taxon>
        <taxon>Asterales</taxon>
        <taxon>Asteraceae</taxon>
        <taxon>Asteroideae</taxon>
        <taxon>Heliantheae alliance</taxon>
        <taxon>Heliantheae</taxon>
        <taxon>Helianthus</taxon>
    </lineage>
</organism>
<sequence length="117" mass="13208">MVNGLRSLLILRRRQPFGHSMGRSLKSKCSTLQATIFFTKPTNDLIEVSNDDVPNPIAEPVIEQSDDDEVPVTFVVDNHFRLKKKWAQTHGLDRKMDLTIKDAAGRTRDVAVGKEFS</sequence>
<comment type="caution">
    <text evidence="1">The sequence shown here is derived from an EMBL/GenBank/DDBJ whole genome shotgun (WGS) entry which is preliminary data.</text>
</comment>
<dbReference type="Proteomes" id="UP000215914">
    <property type="component" value="Unassembled WGS sequence"/>
</dbReference>
<reference evidence="1" key="2">
    <citation type="submission" date="2020-06" db="EMBL/GenBank/DDBJ databases">
        <title>Helianthus annuus Genome sequencing and assembly Release 2.</title>
        <authorList>
            <person name="Gouzy J."/>
            <person name="Langlade N."/>
            <person name="Munos S."/>
        </authorList>
    </citation>
    <scope>NUCLEOTIDE SEQUENCE</scope>
    <source>
        <tissue evidence="1">Leaves</tissue>
    </source>
</reference>
<evidence type="ECO:0000313" key="2">
    <source>
        <dbReference type="Proteomes" id="UP000215914"/>
    </source>
</evidence>
<proteinExistence type="predicted"/>
<reference evidence="1" key="1">
    <citation type="journal article" date="2017" name="Nature">
        <title>The sunflower genome provides insights into oil metabolism, flowering and Asterid evolution.</title>
        <authorList>
            <person name="Badouin H."/>
            <person name="Gouzy J."/>
            <person name="Grassa C.J."/>
            <person name="Murat F."/>
            <person name="Staton S.E."/>
            <person name="Cottret L."/>
            <person name="Lelandais-Briere C."/>
            <person name="Owens G.L."/>
            <person name="Carrere S."/>
            <person name="Mayjonade B."/>
            <person name="Legrand L."/>
            <person name="Gill N."/>
            <person name="Kane N.C."/>
            <person name="Bowers J.E."/>
            <person name="Hubner S."/>
            <person name="Bellec A."/>
            <person name="Berard A."/>
            <person name="Berges H."/>
            <person name="Blanchet N."/>
            <person name="Boniface M.C."/>
            <person name="Brunel D."/>
            <person name="Catrice O."/>
            <person name="Chaidir N."/>
            <person name="Claudel C."/>
            <person name="Donnadieu C."/>
            <person name="Faraut T."/>
            <person name="Fievet G."/>
            <person name="Helmstetter N."/>
            <person name="King M."/>
            <person name="Knapp S.J."/>
            <person name="Lai Z."/>
            <person name="Le Paslier M.C."/>
            <person name="Lippi Y."/>
            <person name="Lorenzon L."/>
            <person name="Mandel J.R."/>
            <person name="Marage G."/>
            <person name="Marchand G."/>
            <person name="Marquand E."/>
            <person name="Bret-Mestries E."/>
            <person name="Morien E."/>
            <person name="Nambeesan S."/>
            <person name="Nguyen T."/>
            <person name="Pegot-Espagnet P."/>
            <person name="Pouilly N."/>
            <person name="Raftis F."/>
            <person name="Sallet E."/>
            <person name="Schiex T."/>
            <person name="Thomas J."/>
            <person name="Vandecasteele C."/>
            <person name="Vares D."/>
            <person name="Vear F."/>
            <person name="Vautrin S."/>
            <person name="Crespi M."/>
            <person name="Mangin B."/>
            <person name="Burke J.M."/>
            <person name="Salse J."/>
            <person name="Munos S."/>
            <person name="Vincourt P."/>
            <person name="Rieseberg L.H."/>
            <person name="Langlade N.B."/>
        </authorList>
    </citation>
    <scope>NUCLEOTIDE SEQUENCE</scope>
    <source>
        <tissue evidence="1">Leaves</tissue>
    </source>
</reference>
<dbReference type="AlphaFoldDB" id="A0A9K3J9W0"/>
<accession>A0A9K3J9W0</accession>
<keyword evidence="2" id="KW-1185">Reference proteome</keyword>